<dbReference type="EMBL" id="BMGJ01000005">
    <property type="protein sequence ID" value="GGD61404.1"/>
    <property type="molecule type" value="Genomic_DNA"/>
</dbReference>
<dbReference type="CDD" id="cd00383">
    <property type="entry name" value="trans_reg_C"/>
    <property type="match status" value="1"/>
</dbReference>
<evidence type="ECO:0000313" key="7">
    <source>
        <dbReference type="Proteomes" id="UP000614272"/>
    </source>
</evidence>
<comment type="caution">
    <text evidence="6">The sequence shown here is derived from an EMBL/GenBank/DDBJ whole genome shotgun (WGS) entry which is preliminary data.</text>
</comment>
<dbReference type="PANTHER" id="PTHR47691">
    <property type="entry name" value="REGULATOR-RELATED"/>
    <property type="match status" value="1"/>
</dbReference>
<evidence type="ECO:0000256" key="2">
    <source>
        <dbReference type="PROSITE-ProRule" id="PRU00339"/>
    </source>
</evidence>
<dbReference type="SUPFAM" id="SSF46894">
    <property type="entry name" value="C-terminal effector domain of the bipartite response regulators"/>
    <property type="match status" value="1"/>
</dbReference>
<feature type="transmembrane region" description="Helical" evidence="4">
    <location>
        <begin position="122"/>
        <end position="140"/>
    </location>
</feature>
<accession>A0ABQ1R7N8</accession>
<dbReference type="Proteomes" id="UP000614272">
    <property type="component" value="Unassembled WGS sequence"/>
</dbReference>
<dbReference type="PROSITE" id="PS51755">
    <property type="entry name" value="OMPR_PHOB"/>
    <property type="match status" value="1"/>
</dbReference>
<evidence type="ECO:0000313" key="6">
    <source>
        <dbReference type="EMBL" id="GGD61404.1"/>
    </source>
</evidence>
<dbReference type="InterPro" id="IPR036388">
    <property type="entry name" value="WH-like_DNA-bd_sf"/>
</dbReference>
<dbReference type="PROSITE" id="PS50005">
    <property type="entry name" value="TPR"/>
    <property type="match status" value="1"/>
</dbReference>
<name>A0ABQ1R7N8_9ALTE</name>
<proteinExistence type="predicted"/>
<feature type="domain" description="OmpR/PhoB-type" evidence="5">
    <location>
        <begin position="1"/>
        <end position="99"/>
    </location>
</feature>
<dbReference type="SMART" id="SM00862">
    <property type="entry name" value="Trans_reg_C"/>
    <property type="match status" value="1"/>
</dbReference>
<dbReference type="Gene3D" id="1.10.10.10">
    <property type="entry name" value="Winged helix-like DNA-binding domain superfamily/Winged helix DNA-binding domain"/>
    <property type="match status" value="1"/>
</dbReference>
<protein>
    <recommendedName>
        <fullName evidence="5">OmpR/PhoB-type domain-containing protein</fullName>
    </recommendedName>
</protein>
<organism evidence="6 7">
    <name type="scientific">Lacimicrobium alkaliphilum</name>
    <dbReference type="NCBI Taxonomy" id="1526571"/>
    <lineage>
        <taxon>Bacteria</taxon>
        <taxon>Pseudomonadati</taxon>
        <taxon>Pseudomonadota</taxon>
        <taxon>Gammaproteobacteria</taxon>
        <taxon>Alteromonadales</taxon>
        <taxon>Alteromonadaceae</taxon>
        <taxon>Lacimicrobium</taxon>
    </lineage>
</organism>
<dbReference type="InterPro" id="IPR019734">
    <property type="entry name" value="TPR_rpt"/>
</dbReference>
<dbReference type="InterPro" id="IPR001867">
    <property type="entry name" value="OmpR/PhoB-type_DNA-bd"/>
</dbReference>
<dbReference type="Pfam" id="PF00486">
    <property type="entry name" value="Trans_reg_C"/>
    <property type="match status" value="1"/>
</dbReference>
<dbReference type="Gene3D" id="1.25.40.10">
    <property type="entry name" value="Tetratricopeptide repeat domain"/>
    <property type="match status" value="1"/>
</dbReference>
<dbReference type="RefSeq" id="WP_143452256.1">
    <property type="nucleotide sequence ID" value="NZ_BMGJ01000005.1"/>
</dbReference>
<reference evidence="7" key="1">
    <citation type="journal article" date="2019" name="Int. J. Syst. Evol. Microbiol.">
        <title>The Global Catalogue of Microorganisms (GCM) 10K type strain sequencing project: providing services to taxonomists for standard genome sequencing and annotation.</title>
        <authorList>
            <consortium name="The Broad Institute Genomics Platform"/>
            <consortium name="The Broad Institute Genome Sequencing Center for Infectious Disease"/>
            <person name="Wu L."/>
            <person name="Ma J."/>
        </authorList>
    </citation>
    <scope>NUCLEOTIDE SEQUENCE [LARGE SCALE GENOMIC DNA]</scope>
    <source>
        <strain evidence="7">CGMCC 1.12923</strain>
    </source>
</reference>
<dbReference type="SUPFAM" id="SSF81901">
    <property type="entry name" value="HCP-like"/>
    <property type="match status" value="1"/>
</dbReference>
<keyword evidence="4" id="KW-1133">Transmembrane helix</keyword>
<dbReference type="InterPro" id="IPR016032">
    <property type="entry name" value="Sig_transdc_resp-reg_C-effctor"/>
</dbReference>
<evidence type="ECO:0000256" key="4">
    <source>
        <dbReference type="SAM" id="Phobius"/>
    </source>
</evidence>
<keyword evidence="4" id="KW-0472">Membrane</keyword>
<gene>
    <name evidence="6" type="ORF">GCM10011357_15930</name>
</gene>
<keyword evidence="1 3" id="KW-0238">DNA-binding</keyword>
<evidence type="ECO:0000256" key="1">
    <source>
        <dbReference type="ARBA" id="ARBA00023125"/>
    </source>
</evidence>
<dbReference type="InterPro" id="IPR011990">
    <property type="entry name" value="TPR-like_helical_dom_sf"/>
</dbReference>
<evidence type="ECO:0000259" key="5">
    <source>
        <dbReference type="PROSITE" id="PS51755"/>
    </source>
</evidence>
<dbReference type="Pfam" id="PF14559">
    <property type="entry name" value="TPR_19"/>
    <property type="match status" value="1"/>
</dbReference>
<keyword evidence="7" id="KW-1185">Reference proteome</keyword>
<feature type="repeat" description="TPR" evidence="2">
    <location>
        <begin position="263"/>
        <end position="296"/>
    </location>
</feature>
<feature type="DNA-binding region" description="OmpR/PhoB-type" evidence="3">
    <location>
        <begin position="1"/>
        <end position="99"/>
    </location>
</feature>
<sequence>MQEFQLGQWRVSPARNQLQCEQQINSIEHTPMQLLLYLVHHRDRLVSKDELLEHVWAGKVVSDDALTVAISQIRKALGDNARHPEYIKTFPGKGYQLIAPVSLPVTVAAETTPVRKTYPMPIWFLTLFTITLVGILGWFATMDISSEQTDFPPRALDAYQQGRFLLAQHNPDKAQQAETLFSRAYELAPDMGKALWGMAEARLRQPDAEQQAVEHWLQQSMKLAPEFAPAQLTLAQYHFTRTWQFAEAEKAFQHALKLAPEYSQSHLLYAQFLLARRQFDAALEHIREYISLAPQNYAQPVVAWVYTMMGKHQLALDELDKIASLSEPQLSYHISAQAVLENMGREGESFKHLKIILQQGGFNELQLTAATERFQLSGLSGVYQWLLKNDDNRNIGQYQPPLSHARYAVKAGDHALALEKLRQAVAQKQTEVLWLGADPAYAALHSLPEFEQLAEQIGILSN</sequence>
<keyword evidence="2" id="KW-0802">TPR repeat</keyword>
<keyword evidence="4" id="KW-0812">Transmembrane</keyword>
<dbReference type="PANTHER" id="PTHR47691:SF3">
    <property type="entry name" value="HTH-TYPE TRANSCRIPTIONAL REGULATOR RV0890C-RELATED"/>
    <property type="match status" value="1"/>
</dbReference>
<evidence type="ECO:0000256" key="3">
    <source>
        <dbReference type="PROSITE-ProRule" id="PRU01091"/>
    </source>
</evidence>